<evidence type="ECO:0000256" key="1">
    <source>
        <dbReference type="SAM" id="Coils"/>
    </source>
</evidence>
<feature type="coiled-coil region" evidence="1">
    <location>
        <begin position="70"/>
        <end position="101"/>
    </location>
</feature>
<dbReference type="Proteomes" id="UP001153321">
    <property type="component" value="Chromosome 29"/>
</dbReference>
<dbReference type="AlphaFoldDB" id="A0A9P0N688"/>
<sequence length="303" mass="31591">MFFNKAIFCQILLKRKRCCYIVSALFAVAAAAPSGLYAPVIVPAVRAVAVPAAIPTISPGDIQAAAIDAQVQAQDQAQAAADKARELAEQANENINEKAITDATGANEQNLEAFWSAEDKKWQAVDALKTAEAQIDGAVASNANNLAKSAVSGVAVPYVAAVGPVAPIVAPIPPVVYSGYVAPSSYSSQTLITGQEIKTEIKEENKEAAVKTAEPAPAEAAQAEGEKKVEGAESPALKAAENLKEKPAFIAQPLIAPIGFPNVYRYDVAVPSVGAYIGQPILKYAAVQPVPGVLTPTFVNAWK</sequence>
<keyword evidence="4" id="KW-1185">Reference proteome</keyword>
<evidence type="ECO:0000256" key="2">
    <source>
        <dbReference type="SAM" id="MobiDB-lite"/>
    </source>
</evidence>
<evidence type="ECO:0000313" key="3">
    <source>
        <dbReference type="EMBL" id="CAH1643010.1"/>
    </source>
</evidence>
<evidence type="ECO:0000313" key="4">
    <source>
        <dbReference type="Proteomes" id="UP001153321"/>
    </source>
</evidence>
<proteinExistence type="predicted"/>
<keyword evidence="1" id="KW-0175">Coiled coil</keyword>
<organism evidence="3 4">
    <name type="scientific">Spodoptera littoralis</name>
    <name type="common">Egyptian cotton leafworm</name>
    <dbReference type="NCBI Taxonomy" id="7109"/>
    <lineage>
        <taxon>Eukaryota</taxon>
        <taxon>Metazoa</taxon>
        <taxon>Ecdysozoa</taxon>
        <taxon>Arthropoda</taxon>
        <taxon>Hexapoda</taxon>
        <taxon>Insecta</taxon>
        <taxon>Pterygota</taxon>
        <taxon>Neoptera</taxon>
        <taxon>Endopterygota</taxon>
        <taxon>Lepidoptera</taxon>
        <taxon>Glossata</taxon>
        <taxon>Ditrysia</taxon>
        <taxon>Noctuoidea</taxon>
        <taxon>Noctuidae</taxon>
        <taxon>Amphipyrinae</taxon>
        <taxon>Spodoptera</taxon>
    </lineage>
</organism>
<feature type="compositionally biased region" description="Low complexity" evidence="2">
    <location>
        <begin position="210"/>
        <end position="223"/>
    </location>
</feature>
<accession>A0A9P0N688</accession>
<protein>
    <submittedName>
        <fullName evidence="3">Uncharacterized protein</fullName>
    </submittedName>
</protein>
<feature type="region of interest" description="Disordered" evidence="2">
    <location>
        <begin position="206"/>
        <end position="233"/>
    </location>
</feature>
<reference evidence="3" key="1">
    <citation type="submission" date="2022-02" db="EMBL/GenBank/DDBJ databases">
        <authorList>
            <person name="King R."/>
        </authorList>
    </citation>
    <scope>NUCLEOTIDE SEQUENCE</scope>
</reference>
<name>A0A9P0N688_SPOLI</name>
<dbReference type="EMBL" id="LR824560">
    <property type="protein sequence ID" value="CAH1643010.1"/>
    <property type="molecule type" value="Genomic_DNA"/>
</dbReference>
<gene>
    <name evidence="3" type="ORF">SPLIT_LOCUS8366</name>
</gene>